<dbReference type="InterPro" id="IPR019933">
    <property type="entry name" value="DivIVA_domain"/>
</dbReference>
<reference evidence="1" key="1">
    <citation type="submission" date="2020-10" db="EMBL/GenBank/DDBJ databases">
        <title>Sequencing the genomes of 1000 actinobacteria strains.</title>
        <authorList>
            <person name="Klenk H.-P."/>
        </authorList>
    </citation>
    <scope>NUCLEOTIDE SEQUENCE</scope>
    <source>
        <strain evidence="1">DSM 46832</strain>
    </source>
</reference>
<dbReference type="NCBIfam" id="TIGR03544">
    <property type="entry name" value="DivI1A_domain"/>
    <property type="match status" value="1"/>
</dbReference>
<sequence length="70" mass="8176">MRERRFRPARFGKRGLDPAEVREFLERVAVDLAAVHDALARSQQETARLGETLRRWQSRQAGTGNRWEGR</sequence>
<dbReference type="RefSeq" id="WP_404825614.1">
    <property type="nucleotide sequence ID" value="NZ_JADBEB010000001.1"/>
</dbReference>
<keyword evidence="2" id="KW-1185">Reference proteome</keyword>
<gene>
    <name evidence="1" type="ORF">H4W31_004653</name>
</gene>
<dbReference type="Proteomes" id="UP000649753">
    <property type="component" value="Unassembled WGS sequence"/>
</dbReference>
<organism evidence="1 2">
    <name type="scientific">Plantactinospora soyae</name>
    <dbReference type="NCBI Taxonomy" id="1544732"/>
    <lineage>
        <taxon>Bacteria</taxon>
        <taxon>Bacillati</taxon>
        <taxon>Actinomycetota</taxon>
        <taxon>Actinomycetes</taxon>
        <taxon>Micromonosporales</taxon>
        <taxon>Micromonosporaceae</taxon>
        <taxon>Plantactinospora</taxon>
    </lineage>
</organism>
<evidence type="ECO:0000313" key="2">
    <source>
        <dbReference type="Proteomes" id="UP000649753"/>
    </source>
</evidence>
<evidence type="ECO:0000313" key="1">
    <source>
        <dbReference type="EMBL" id="MBE1489015.1"/>
    </source>
</evidence>
<dbReference type="EMBL" id="JADBEB010000001">
    <property type="protein sequence ID" value="MBE1489015.1"/>
    <property type="molecule type" value="Genomic_DNA"/>
</dbReference>
<name>A0A927QYA8_9ACTN</name>
<dbReference type="Gene3D" id="6.10.250.660">
    <property type="match status" value="1"/>
</dbReference>
<proteinExistence type="predicted"/>
<dbReference type="AlphaFoldDB" id="A0A927QYA8"/>
<comment type="caution">
    <text evidence="1">The sequence shown here is derived from an EMBL/GenBank/DDBJ whole genome shotgun (WGS) entry which is preliminary data.</text>
</comment>
<accession>A0A927QYA8</accession>
<protein>
    <submittedName>
        <fullName evidence="1">DivIVA domain-containing protein</fullName>
    </submittedName>
</protein>